<keyword evidence="2" id="KW-1162">Viral penetration into host cytoplasm</keyword>
<evidence type="ECO:0000256" key="3">
    <source>
        <dbReference type="ARBA" id="ARBA00023219"/>
    </source>
</evidence>
<dbReference type="OrthoDB" id="4451at10239"/>
<keyword evidence="6" id="KW-1185">Reference proteome</keyword>
<dbReference type="InterPro" id="IPR006944">
    <property type="entry name" value="Phage/GTA_portal"/>
</dbReference>
<organism evidence="5 6">
    <name type="scientific">Bacillus phage JL</name>
    <dbReference type="NCBI Taxonomy" id="1296655"/>
    <lineage>
        <taxon>Viruses</taxon>
        <taxon>Duplodnaviria</taxon>
        <taxon>Heunggongvirae</taxon>
        <taxon>Uroviricota</taxon>
        <taxon>Caudoviricetes</taxon>
        <taxon>Herelleviridae</taxon>
        <taxon>Spounavirinae</taxon>
        <taxon>Siminovitchvirus</taxon>
        <taxon>Siminovitchvirus JL</taxon>
    </lineage>
</organism>
<proteinExistence type="predicted"/>
<evidence type="ECO:0000313" key="5">
    <source>
        <dbReference type="EMBL" id="AGR46766.1"/>
    </source>
</evidence>
<keyword evidence="1" id="KW-1188">Viral release from host cell</keyword>
<evidence type="ECO:0000256" key="4">
    <source>
        <dbReference type="SAM" id="MobiDB-lite"/>
    </source>
</evidence>
<dbReference type="KEGG" id="vg:26642208"/>
<keyword evidence="2" id="KW-1171">Viral genome ejection through host cell envelope</keyword>
<evidence type="ECO:0000313" key="6">
    <source>
        <dbReference type="Proteomes" id="UP000015092"/>
    </source>
</evidence>
<sequence>MLVMGLWSALGNLLSVNIPEYSDSSVDLSKSMSQQEDIMKSERARDPKFIIEDPLSLVTQLGFKDKPSSLTFDTLKKMAVRNSVVASIITTRVNQVASFSQPARLTKDGVGYEITLRDPKATPTDEEMSMILSLESFLENCGFSYDPSRDNFDTLLRKLTRDSLTYDQLNFEVVPDRRGLPAEVYAVDASTIRAAEMDDPTPETGVTFADFKGNSQSTKFVQIMNGSIIAEFTGLELAFAVRNPRTDINVQPYGHSELEILIHQITAHLWAEEYNSKYFSQGGTTKGILNIKGQNISKEQLDAFRRQWTAQIAGMTGAWKTPVVSVDGLEYVNVSQSNREMEYEMWMNYLINICCAVYQIDPAEINFPNRGGAGGSGGGLGEGGIEDRLKNSKDKGLRPMLSFIANVINRYIIRRFSNKFIFNFVGLDKESEKSRLEVQDKQVRSFKTINELRKQRGMEPIENGDVILDPTFINYVMQKEMAQEAEQQGDPNDPNAGAGEEPPEEQSPEEIQQAQEDDQIHQSIDQQYTQQ</sequence>
<name>S5M4H2_9CAUD</name>
<keyword evidence="3" id="KW-0231">Viral genome packaging</keyword>
<keyword evidence="2" id="KW-1160">Virus entry into host cell</keyword>
<evidence type="ECO:0000256" key="1">
    <source>
        <dbReference type="ARBA" id="ARBA00022950"/>
    </source>
</evidence>
<gene>
    <name evidence="5" type="ORF">JL_90</name>
</gene>
<dbReference type="Pfam" id="PF04860">
    <property type="entry name" value="Phage_portal"/>
    <property type="match status" value="1"/>
</dbReference>
<feature type="region of interest" description="Disordered" evidence="4">
    <location>
        <begin position="481"/>
        <end position="531"/>
    </location>
</feature>
<dbReference type="EMBL" id="KC595512">
    <property type="protein sequence ID" value="AGR46766.1"/>
    <property type="molecule type" value="Genomic_DNA"/>
</dbReference>
<protein>
    <submittedName>
        <fullName evidence="5">Portal protein</fullName>
    </submittedName>
</protein>
<evidence type="ECO:0000256" key="2">
    <source>
        <dbReference type="ARBA" id="ARBA00023009"/>
    </source>
</evidence>
<dbReference type="RefSeq" id="YP_009215866.1">
    <property type="nucleotide sequence ID" value="NC_028982.1"/>
</dbReference>
<dbReference type="Proteomes" id="UP000015092">
    <property type="component" value="Segment"/>
</dbReference>
<reference evidence="5 6" key="1">
    <citation type="journal article" date="2014" name="Genome Announc.">
        <title>Genome Sequences of Three Novel Bacillus cereus Bacteriophages.</title>
        <authorList>
            <person name="Grose J.H."/>
            <person name="Jensen J.D."/>
            <person name="Merrill B.D."/>
            <person name="Fisher J.N."/>
            <person name="Burnett S.H."/>
            <person name="Breakwell D.P."/>
        </authorList>
    </citation>
    <scope>NUCLEOTIDE SEQUENCE [LARGE SCALE GENOMIC DNA]</scope>
</reference>
<keyword evidence="1" id="KW-0118">Viral capsid assembly</keyword>
<dbReference type="GeneID" id="26642208"/>
<accession>S5M4H2</accession>